<keyword evidence="1" id="KW-0175">Coiled coil</keyword>
<name>A0AAD5T6D9_9FUNG</name>
<proteinExistence type="predicted"/>
<feature type="coiled-coil region" evidence="1">
    <location>
        <begin position="29"/>
        <end position="63"/>
    </location>
</feature>
<comment type="caution">
    <text evidence="3">The sequence shown here is derived from an EMBL/GenBank/DDBJ whole genome shotgun (WGS) entry which is preliminary data.</text>
</comment>
<gene>
    <name evidence="3" type="ORF">HK100_004147</name>
</gene>
<accession>A0AAD5T6D9</accession>
<evidence type="ECO:0000313" key="3">
    <source>
        <dbReference type="EMBL" id="KAJ3133687.1"/>
    </source>
</evidence>
<protein>
    <submittedName>
        <fullName evidence="3">Uncharacterized protein</fullName>
    </submittedName>
</protein>
<keyword evidence="4" id="KW-1185">Reference proteome</keyword>
<dbReference type="Proteomes" id="UP001211907">
    <property type="component" value="Unassembled WGS sequence"/>
</dbReference>
<evidence type="ECO:0000313" key="4">
    <source>
        <dbReference type="Proteomes" id="UP001211907"/>
    </source>
</evidence>
<feature type="region of interest" description="Disordered" evidence="2">
    <location>
        <begin position="209"/>
        <end position="267"/>
    </location>
</feature>
<evidence type="ECO:0000256" key="2">
    <source>
        <dbReference type="SAM" id="MobiDB-lite"/>
    </source>
</evidence>
<evidence type="ECO:0000256" key="1">
    <source>
        <dbReference type="SAM" id="Coils"/>
    </source>
</evidence>
<dbReference type="AlphaFoldDB" id="A0AAD5T6D9"/>
<reference evidence="3" key="1">
    <citation type="submission" date="2020-05" db="EMBL/GenBank/DDBJ databases">
        <title>Phylogenomic resolution of chytrid fungi.</title>
        <authorList>
            <person name="Stajich J.E."/>
            <person name="Amses K."/>
            <person name="Simmons R."/>
            <person name="Seto K."/>
            <person name="Myers J."/>
            <person name="Bonds A."/>
            <person name="Quandt C.A."/>
            <person name="Barry K."/>
            <person name="Liu P."/>
            <person name="Grigoriev I."/>
            <person name="Longcore J.E."/>
            <person name="James T.Y."/>
        </authorList>
    </citation>
    <scope>NUCLEOTIDE SEQUENCE</scope>
    <source>
        <strain evidence="3">JEL0513</strain>
    </source>
</reference>
<organism evidence="3 4">
    <name type="scientific">Physocladia obscura</name>
    <dbReference type="NCBI Taxonomy" id="109957"/>
    <lineage>
        <taxon>Eukaryota</taxon>
        <taxon>Fungi</taxon>
        <taxon>Fungi incertae sedis</taxon>
        <taxon>Chytridiomycota</taxon>
        <taxon>Chytridiomycota incertae sedis</taxon>
        <taxon>Chytridiomycetes</taxon>
        <taxon>Chytridiales</taxon>
        <taxon>Chytriomycetaceae</taxon>
        <taxon>Physocladia</taxon>
    </lineage>
</organism>
<sequence>MSEIPENIKDAYNLGKPDTETTSGDAIFVKRLAQENSELKTALMEAQRQIEMLKLNNNSSQSESTVPSFSPLYFDTVRSLDRRSTNSKNEKEGGVSIVPSYSTLPRKLIIAPDDDFNPTRRNSEITASRKKKPLRACDILAKHRHSENAGSIESTISAGTQSYLLESVPSDESLNSNPSLRDVGAIASAEEFFTHRIYESPKPVAEYGDLNFDGAQQPRPLSKQRMTASVLNSQTSLVSSPRNSCSSSSGGSEHSSNNSFQQNSSSGDLTQVLNRKLSVKANEIVRENIIGNALEIFAKPENTSIAEQQLIQNNGFSDLSKIETSQSQSFSSLTSGINSARSLNDGILSDLKKEFIEGPPKLEKRLPKKGILKSNHSLSSKFSPSIESMETPLQSVSRKSSKQFKWFPSIISDIKVFRKESAIK</sequence>
<feature type="compositionally biased region" description="Polar residues" evidence="2">
    <location>
        <begin position="224"/>
        <end position="235"/>
    </location>
</feature>
<feature type="compositionally biased region" description="Low complexity" evidence="2">
    <location>
        <begin position="236"/>
        <end position="266"/>
    </location>
</feature>
<dbReference type="EMBL" id="JADGJH010000209">
    <property type="protein sequence ID" value="KAJ3133687.1"/>
    <property type="molecule type" value="Genomic_DNA"/>
</dbReference>